<feature type="compositionally biased region" description="Polar residues" evidence="9">
    <location>
        <begin position="1158"/>
        <end position="1168"/>
    </location>
</feature>
<dbReference type="GO" id="GO:0005743">
    <property type="term" value="C:mitochondrial inner membrane"/>
    <property type="evidence" value="ECO:0007669"/>
    <property type="project" value="UniProtKB-SubCell"/>
</dbReference>
<proteinExistence type="inferred from homology"/>
<dbReference type="EMBL" id="ML737729">
    <property type="protein sequence ID" value="KAE8361611.1"/>
    <property type="molecule type" value="Genomic_DNA"/>
</dbReference>
<dbReference type="PANTHER" id="PTHR38426:SF1">
    <property type="entry name" value="MAINTENANCE OF TELOMERE CAPPING PROTEIN 4"/>
    <property type="match status" value="1"/>
</dbReference>
<comment type="subunit">
    <text evidence="7">Component of the mitochondrial contact site and cristae organizing system (MICOS) complex.</text>
</comment>
<evidence type="ECO:0000256" key="1">
    <source>
        <dbReference type="ARBA" id="ARBA00010877"/>
    </source>
</evidence>
<evidence type="ECO:0000256" key="4">
    <source>
        <dbReference type="ARBA" id="ARBA00022989"/>
    </source>
</evidence>
<keyword evidence="3 7" id="KW-0999">Mitochondrion inner membrane</keyword>
<accession>A0A5N6ZVH8</accession>
<dbReference type="InterPro" id="IPR038769">
    <property type="entry name" value="MTC4"/>
</dbReference>
<sequence length="1834" mass="204390">MLRSSVAPGRQLLLSSVRQRTASQWLSRAGASNRLSGQRFFADAKPPTSAPTPVSPSSETPIPPETVPKPSPSEQDSQTPPPPPTAPARKTGRFRRFLLYLILTSGFAYGGGVFLALKSDNFHDFFTEYIPYGEEAVLYFEERDFYRRFPNTLKGQARISGHKDESRKVTIPRESGLTSKAAEEQGSGSDLSQKGPHMSAVKGDEAQIKTESAKPEHKTAAVEKAKSDKAAKDQAPKSSDKNAEEPRQPALPAVTTLEFAQVNEGDEAIVQELVKTFNDIITVISADENSGKYSTPVAKAKEELQKIGEKIIAVREEARRAAQEEITKAHATFDESARELIRRFEESRAADAAQFREEFESEREKLAFAYQEKIQTELQRAQEVAEQRLQNELVEQAIELNRKYLHEVKDLVEREREGRLSKLNELTANVSELEKLTSSWKDVIDTNLKTQQLQVAVDAVRSVLERSSAPRPFVRELVAVKELAAEDPVVEAAIASINPTAYQHGIPSKSQIIERFRRVADEVRKASLLPEDAGIASHAASLVLSKVMFKKDPAAHSDDVESVLVRTESLLEEGDLDAAAREMNSLKGWAKILSKDWLGDVRRVLEVKQALESLDHRHIPPLFLSPGTEQHSALALMSQRTDASPTPPNPLPRVEEKPVRSGSWRSSRRFESNDKPGRQRSLRMSEGRESGELEGSTLGSSSRDGDKGGRGSRRTHSSGGFLLDSSFLPRSSSLRHSYHRAHHSESERREKRGTPPDSEIVVPKKRSRFPWSRQKESTKESPAAAPERKVSQETSGPLHSRQDAVLDPSQTTEARSEAPLGLDRDSLQIVNLALNLSESRRVNTHGRVPSGRVAGGGWTASAGQPSVSPSESRAPIALGSQNDGPYPQRSFSQMPVDDRSKLLGASHVDHAVHAPSSVLNLLPDSANSNSLPHVFSDGTLARAEKARCHFELFSEYLRLLPSLPPLKPYEAHADPDSTSAGAGVPVPGRSYNPLQSIRNRKVRFRERCPIDTEAEGWTNVGKVHEWVDLIRDQYNQQDHSSFECLKLPPFHQGSKDLSHKEPEDDEIIAASPSSSLRRASRASSVKARRPKSDWMISPPELLADIAWVEDIQNKSKLIDKDGNNLYPDPVMLIPSDALKIKTRSIQEELPSRRESVDTDQPTSRTSLSDAHPGLTPEFKRIGRGRRRHRFQGPSHIVRSSGGRHKLRRRSSSSSSASSRDDKQYWKYQEECMVSPKRSTSQRPDPSRTKRYAAPLDEESSLEMKNMSPQSSSFQRPWKASDRTKSQEQRESISSAPSVDDRYDRLTSSLTADGRAPLTPIQPTFFPSIASNLSPPSSRSPSPSKGRFPRAIIPRRERSKSNSRPKDAVDNSSLESEVLRINSLSEYSEGLPRTGRLEPSPLPNQIPSTHQDGRVRSSQQVRKGLAQHESKLRGIFKGPGKIAEKVGNEKDSLAHSRQSSFESHVTSDEENILTDAEESKGDRAPDLKTPLPRGESEKASGKNYLSAPSPFPSPPRQGDQSEGHRRSDLEMKSTRDTESKDEALLISKQKRPDARKKPEKVPTFGPELHTIREQIKKGRIKDPSVPYSLTRPPITGLAQAKASHEPSSHERRSTSSSQSRSWSISERSVSTSIESGVPAKREVERTRALLLSSGIKAREITRRAHTVRSPPPEFLRRAFGSDMPVPEVPRSHEFDLAVQALVRRFEKSEELFTRSMDSYPDAKTSALRSHLGELEDLVNNSLNPRVRAAAQDAEDLSIQLNTTSTLAVKQLSDTLDKGIRRRHRRLRWIRRTGFVMLEWALVGILWWVWLIVMAFKLLRGVFRGVISGVRWVLWL</sequence>
<feature type="compositionally biased region" description="Basic and acidic residues" evidence="9">
    <location>
        <begin position="1218"/>
        <end position="1229"/>
    </location>
</feature>
<reference evidence="10 11" key="1">
    <citation type="submission" date="2019-04" db="EMBL/GenBank/DDBJ databases">
        <title>Friends and foes A comparative genomics studyof 23 Aspergillus species from section Flavi.</title>
        <authorList>
            <consortium name="DOE Joint Genome Institute"/>
            <person name="Kjaerbolling I."/>
            <person name="Vesth T."/>
            <person name="Frisvad J.C."/>
            <person name="Nybo J.L."/>
            <person name="Theobald S."/>
            <person name="Kildgaard S."/>
            <person name="Isbrandt T."/>
            <person name="Kuo A."/>
            <person name="Sato A."/>
            <person name="Lyhne E.K."/>
            <person name="Kogle M.E."/>
            <person name="Wiebenga A."/>
            <person name="Kun R.S."/>
            <person name="Lubbers R.J."/>
            <person name="Makela M.R."/>
            <person name="Barry K."/>
            <person name="Chovatia M."/>
            <person name="Clum A."/>
            <person name="Daum C."/>
            <person name="Haridas S."/>
            <person name="He G."/>
            <person name="LaButti K."/>
            <person name="Lipzen A."/>
            <person name="Mondo S."/>
            <person name="Riley R."/>
            <person name="Salamov A."/>
            <person name="Simmons B.A."/>
            <person name="Magnuson J.K."/>
            <person name="Henrissat B."/>
            <person name="Mortensen U.H."/>
            <person name="Larsen T.O."/>
            <person name="Devries R.P."/>
            <person name="Grigoriev I.V."/>
            <person name="Machida M."/>
            <person name="Baker S.E."/>
            <person name="Andersen M.R."/>
        </authorList>
    </citation>
    <scope>NUCLEOTIDE SEQUENCE [LARGE SCALE GENOMIC DNA]</scope>
    <source>
        <strain evidence="10 11">CBS 763.97</strain>
    </source>
</reference>
<feature type="compositionally biased region" description="Basic and acidic residues" evidence="9">
    <location>
        <begin position="1476"/>
        <end position="1485"/>
    </location>
</feature>
<gene>
    <name evidence="10" type="ORF">BDV27DRAFT_147682</name>
</gene>
<dbReference type="RefSeq" id="XP_031924692.1">
    <property type="nucleotide sequence ID" value="XM_032070789.1"/>
</dbReference>
<comment type="subcellular location">
    <subcellularLocation>
        <location evidence="7">Mitochondrion inner membrane</location>
        <topology evidence="7">Single-pass membrane protein</topology>
    </subcellularLocation>
</comment>
<evidence type="ECO:0000256" key="6">
    <source>
        <dbReference type="ARBA" id="ARBA00023136"/>
    </source>
</evidence>
<feature type="region of interest" description="Disordered" evidence="9">
    <location>
        <begin position="158"/>
        <end position="252"/>
    </location>
</feature>
<evidence type="ECO:0000256" key="3">
    <source>
        <dbReference type="ARBA" id="ARBA00022792"/>
    </source>
</evidence>
<feature type="compositionally biased region" description="Low complexity" evidence="9">
    <location>
        <begin position="717"/>
        <end position="728"/>
    </location>
</feature>
<keyword evidence="4 7" id="KW-1133">Transmembrane helix</keyword>
<feature type="compositionally biased region" description="Basic and acidic residues" evidence="9">
    <location>
        <begin position="1601"/>
        <end position="1612"/>
    </location>
</feature>
<feature type="transmembrane region" description="Helical" evidence="7">
    <location>
        <begin position="1793"/>
        <end position="1814"/>
    </location>
</feature>
<protein>
    <recommendedName>
        <fullName evidence="7">MICOS complex subunit MIC60</fullName>
    </recommendedName>
    <alternativeName>
        <fullName evidence="7">Mitofilin</fullName>
    </alternativeName>
</protein>
<feature type="compositionally biased region" description="Low complexity" evidence="9">
    <location>
        <begin position="1326"/>
        <end position="1343"/>
    </location>
</feature>
<keyword evidence="6 7" id="KW-0472">Membrane</keyword>
<feature type="region of interest" description="Disordered" evidence="9">
    <location>
        <begin position="1146"/>
        <end position="1637"/>
    </location>
</feature>
<feature type="compositionally biased region" description="Basic and acidic residues" evidence="9">
    <location>
        <begin position="1353"/>
        <end position="1368"/>
    </location>
</feature>
<feature type="compositionally biased region" description="Polar residues" evidence="9">
    <location>
        <begin position="1402"/>
        <end position="1420"/>
    </location>
</feature>
<feature type="coiled-coil region" evidence="8">
    <location>
        <begin position="352"/>
        <end position="414"/>
    </location>
</feature>
<feature type="region of interest" description="Disordered" evidence="9">
    <location>
        <begin position="622"/>
        <end position="820"/>
    </location>
</feature>
<keyword evidence="8" id="KW-0175">Coiled coil</keyword>
<feature type="compositionally biased region" description="Basic and acidic residues" evidence="9">
    <location>
        <begin position="1441"/>
        <end position="1453"/>
    </location>
</feature>
<feature type="compositionally biased region" description="Low complexity" evidence="9">
    <location>
        <begin position="1070"/>
        <end position="1085"/>
    </location>
</feature>
<feature type="compositionally biased region" description="Basic and acidic residues" evidence="9">
    <location>
        <begin position="202"/>
        <end position="247"/>
    </location>
</feature>
<evidence type="ECO:0000256" key="7">
    <source>
        <dbReference type="RuleBase" id="RU363000"/>
    </source>
</evidence>
<comment type="similarity">
    <text evidence="1 7">Belongs to the MICOS complex subunit Mic60 family.</text>
</comment>
<feature type="compositionally biased region" description="Basic residues" evidence="9">
    <location>
        <begin position="1201"/>
        <end position="1210"/>
    </location>
</feature>
<keyword evidence="11" id="KW-1185">Reference proteome</keyword>
<feature type="compositionally biased region" description="Polar residues" evidence="9">
    <location>
        <begin position="861"/>
        <end position="871"/>
    </location>
</feature>
<dbReference type="GeneID" id="43655235"/>
<keyword evidence="5 7" id="KW-0496">Mitochondrion</keyword>
<dbReference type="InterPro" id="IPR019133">
    <property type="entry name" value="MIC60"/>
</dbReference>
<evidence type="ECO:0000256" key="2">
    <source>
        <dbReference type="ARBA" id="ARBA00022692"/>
    </source>
</evidence>
<feature type="compositionally biased region" description="Low complexity" evidence="9">
    <location>
        <begin position="1613"/>
        <end position="1634"/>
    </location>
</feature>
<feature type="compositionally biased region" description="Basic and acidic residues" evidence="9">
    <location>
        <begin position="668"/>
        <end position="691"/>
    </location>
</feature>
<dbReference type="Proteomes" id="UP000326268">
    <property type="component" value="Unassembled WGS sequence"/>
</dbReference>
<evidence type="ECO:0000256" key="9">
    <source>
        <dbReference type="SAM" id="MobiDB-lite"/>
    </source>
</evidence>
<comment type="function">
    <text evidence="7">Component of the MICOS complex, a large protein complex of the mitochondrial inner membrane that plays crucial roles in the maintenance of crista junctions, inner membrane architecture, and formation of contact sites to the outer membrane.</text>
</comment>
<feature type="compositionally biased region" description="Low complexity" evidence="9">
    <location>
        <begin position="693"/>
        <end position="702"/>
    </location>
</feature>
<feature type="region of interest" description="Disordered" evidence="9">
    <location>
        <begin position="845"/>
        <end position="894"/>
    </location>
</feature>
<dbReference type="OrthoDB" id="5034579at2759"/>
<feature type="compositionally biased region" description="Pro residues" evidence="9">
    <location>
        <begin position="61"/>
        <end position="71"/>
    </location>
</feature>
<organism evidence="10 11">
    <name type="scientific">Aspergillus caelatus</name>
    <dbReference type="NCBI Taxonomy" id="61420"/>
    <lineage>
        <taxon>Eukaryota</taxon>
        <taxon>Fungi</taxon>
        <taxon>Dikarya</taxon>
        <taxon>Ascomycota</taxon>
        <taxon>Pezizomycotina</taxon>
        <taxon>Eurotiomycetes</taxon>
        <taxon>Eurotiomycetidae</taxon>
        <taxon>Eurotiales</taxon>
        <taxon>Aspergillaceae</taxon>
        <taxon>Aspergillus</taxon>
        <taxon>Aspergillus subgen. Circumdati</taxon>
    </lineage>
</organism>
<evidence type="ECO:0000313" key="11">
    <source>
        <dbReference type="Proteomes" id="UP000326268"/>
    </source>
</evidence>
<feature type="compositionally biased region" description="Basic and acidic residues" evidence="9">
    <location>
        <begin position="743"/>
        <end position="754"/>
    </location>
</feature>
<evidence type="ECO:0000256" key="8">
    <source>
        <dbReference type="SAM" id="Coils"/>
    </source>
</evidence>
<feature type="compositionally biased region" description="Basic and acidic residues" evidence="9">
    <location>
        <begin position="1278"/>
        <end position="1290"/>
    </location>
</feature>
<keyword evidence="2 7" id="KW-0812">Transmembrane</keyword>
<feature type="compositionally biased region" description="Basic and acidic residues" evidence="9">
    <location>
        <begin position="1549"/>
        <end position="1559"/>
    </location>
</feature>
<feature type="region of interest" description="Disordered" evidence="9">
    <location>
        <begin position="973"/>
        <end position="992"/>
    </location>
</feature>
<dbReference type="PANTHER" id="PTHR38426">
    <property type="entry name" value="MAINTENANCE OF TELOMERE CAPPING PROTEIN 4"/>
    <property type="match status" value="1"/>
</dbReference>
<feature type="region of interest" description="Disordered" evidence="9">
    <location>
        <begin position="1070"/>
        <end position="1091"/>
    </location>
</feature>
<feature type="compositionally biased region" description="Basic and acidic residues" evidence="9">
    <location>
        <begin position="1568"/>
        <end position="1581"/>
    </location>
</feature>
<feature type="compositionally biased region" description="Basic residues" evidence="9">
    <location>
        <begin position="1181"/>
        <end position="1190"/>
    </location>
</feature>
<evidence type="ECO:0000313" key="10">
    <source>
        <dbReference type="EMBL" id="KAE8361611.1"/>
    </source>
</evidence>
<feature type="region of interest" description="Disordered" evidence="9">
    <location>
        <begin position="36"/>
        <end position="90"/>
    </location>
</feature>
<feature type="compositionally biased region" description="Basic and acidic residues" evidence="9">
    <location>
        <begin position="1518"/>
        <end position="1542"/>
    </location>
</feature>
<feature type="compositionally biased region" description="Polar residues" evidence="9">
    <location>
        <begin position="879"/>
        <end position="893"/>
    </location>
</feature>
<feature type="compositionally biased region" description="Polar residues" evidence="9">
    <location>
        <begin position="1454"/>
        <end position="1463"/>
    </location>
</feature>
<evidence type="ECO:0000256" key="5">
    <source>
        <dbReference type="ARBA" id="ARBA00023128"/>
    </source>
</evidence>
<comment type="caution">
    <text evidence="7">Lacks conserved residue(s) required for the propagation of feature annotation.</text>
</comment>
<dbReference type="Pfam" id="PF09731">
    <property type="entry name" value="Mitofilin"/>
    <property type="match status" value="2"/>
</dbReference>
<feature type="coiled-coil region" evidence="8">
    <location>
        <begin position="297"/>
        <end position="324"/>
    </location>
</feature>
<name>A0A5N6ZVH8_9EURO</name>
<feature type="transmembrane region" description="Helical" evidence="7">
    <location>
        <begin position="97"/>
        <end position="117"/>
    </location>
</feature>
<feature type="compositionally biased region" description="Basic and acidic residues" evidence="9">
    <location>
        <begin position="1146"/>
        <end position="1156"/>
    </location>
</feature>